<gene>
    <name evidence="2" type="ORF">TW77_00870</name>
</gene>
<dbReference type="PATRIC" id="fig|43658.5.peg.179"/>
<dbReference type="AlphaFoldDB" id="A0A0F4R1U4"/>
<name>A0A0F4R1U4_9GAMM</name>
<protein>
    <submittedName>
        <fullName evidence="2">ATP synthase F0 subunit B</fullName>
    </submittedName>
</protein>
<evidence type="ECO:0000256" key="1">
    <source>
        <dbReference type="SAM" id="SignalP"/>
    </source>
</evidence>
<evidence type="ECO:0000313" key="2">
    <source>
        <dbReference type="EMBL" id="KJZ13480.1"/>
    </source>
</evidence>
<keyword evidence="1" id="KW-0732">Signal</keyword>
<dbReference type="OrthoDB" id="14727at2"/>
<dbReference type="InterPro" id="IPR007332">
    <property type="entry name" value="DUF411"/>
</dbReference>
<dbReference type="RefSeq" id="WP_052712981.1">
    <property type="nucleotide sequence ID" value="NZ_JXYA01000001.1"/>
</dbReference>
<reference evidence="2 3" key="1">
    <citation type="journal article" date="2015" name="BMC Genomics">
        <title>Genome mining reveals unlocked bioactive potential of marine Gram-negative bacteria.</title>
        <authorList>
            <person name="Machado H."/>
            <person name="Sonnenschein E.C."/>
            <person name="Melchiorsen J."/>
            <person name="Gram L."/>
        </authorList>
    </citation>
    <scope>NUCLEOTIDE SEQUENCE [LARGE SCALE GENOMIC DNA]</scope>
    <source>
        <strain evidence="2 3">S2471</strain>
    </source>
</reference>
<dbReference type="Pfam" id="PF04214">
    <property type="entry name" value="DUF411"/>
    <property type="match status" value="1"/>
</dbReference>
<proteinExistence type="predicted"/>
<dbReference type="EMBL" id="JXYA01000001">
    <property type="protein sequence ID" value="KJZ13480.1"/>
    <property type="molecule type" value="Genomic_DNA"/>
</dbReference>
<organism evidence="2 3">
    <name type="scientific">Pseudoalteromonas rubra</name>
    <dbReference type="NCBI Taxonomy" id="43658"/>
    <lineage>
        <taxon>Bacteria</taxon>
        <taxon>Pseudomonadati</taxon>
        <taxon>Pseudomonadota</taxon>
        <taxon>Gammaproteobacteria</taxon>
        <taxon>Alteromonadales</taxon>
        <taxon>Pseudoalteromonadaceae</taxon>
        <taxon>Pseudoalteromonas</taxon>
    </lineage>
</organism>
<dbReference type="Proteomes" id="UP000033452">
    <property type="component" value="Unassembled WGS sequence"/>
</dbReference>
<accession>A0A0F4R1U4</accession>
<keyword evidence="3" id="KW-1185">Reference proteome</keyword>
<feature type="signal peptide" evidence="1">
    <location>
        <begin position="1"/>
        <end position="26"/>
    </location>
</feature>
<sequence>MSFTTNQYGLFLSACLFSLLSLSSQARPGPLQALTVYKTPTCGCCKKWLSHLLAQGVAAQGRELASLSALKSRHGIAPRYRSCHTALSHDGWVFEGHVPAKFIQQFLANPKADAIGLSVPAMPLGSPGMEVDERFMPYQVLMLMKDGSHQVYAQIDTYEEQF</sequence>
<comment type="caution">
    <text evidence="2">The sequence shown here is derived from an EMBL/GenBank/DDBJ whole genome shotgun (WGS) entry which is preliminary data.</text>
</comment>
<feature type="chain" id="PRO_5002476096" evidence="1">
    <location>
        <begin position="27"/>
        <end position="162"/>
    </location>
</feature>
<evidence type="ECO:0000313" key="3">
    <source>
        <dbReference type="Proteomes" id="UP000033452"/>
    </source>
</evidence>